<gene>
    <name evidence="2" type="ORF">SAMN05216252_12481</name>
</gene>
<dbReference type="AlphaFoldDB" id="A0A239MFK2"/>
<keyword evidence="3" id="KW-1185">Reference proteome</keyword>
<evidence type="ECO:0000313" key="3">
    <source>
        <dbReference type="Proteomes" id="UP000198280"/>
    </source>
</evidence>
<evidence type="ECO:0008006" key="4">
    <source>
        <dbReference type="Google" id="ProtNLM"/>
    </source>
</evidence>
<dbReference type="EMBL" id="FZOF01000024">
    <property type="protein sequence ID" value="SNT41817.1"/>
    <property type="molecule type" value="Genomic_DNA"/>
</dbReference>
<name>A0A239MFK2_9ACTN</name>
<protein>
    <recommendedName>
        <fullName evidence="4">DUF461 domain-containing protein</fullName>
    </recommendedName>
</protein>
<reference evidence="2 3" key="1">
    <citation type="submission" date="2017-06" db="EMBL/GenBank/DDBJ databases">
        <authorList>
            <person name="Kim H.J."/>
            <person name="Triplett B.A."/>
        </authorList>
    </citation>
    <scope>NUCLEOTIDE SEQUENCE [LARGE SCALE GENOMIC DNA]</scope>
    <source>
        <strain evidence="2 3">CGMCC 4.1858</strain>
    </source>
</reference>
<evidence type="ECO:0000313" key="2">
    <source>
        <dbReference type="EMBL" id="SNT41817.1"/>
    </source>
</evidence>
<feature type="region of interest" description="Disordered" evidence="1">
    <location>
        <begin position="232"/>
        <end position="273"/>
    </location>
</feature>
<feature type="compositionally biased region" description="Low complexity" evidence="1">
    <location>
        <begin position="258"/>
        <end position="273"/>
    </location>
</feature>
<organism evidence="2 3">
    <name type="scientific">Actinacidiphila glaucinigra</name>
    <dbReference type="NCBI Taxonomy" id="235986"/>
    <lineage>
        <taxon>Bacteria</taxon>
        <taxon>Bacillati</taxon>
        <taxon>Actinomycetota</taxon>
        <taxon>Actinomycetes</taxon>
        <taxon>Kitasatosporales</taxon>
        <taxon>Streptomycetaceae</taxon>
        <taxon>Actinacidiphila</taxon>
    </lineage>
</organism>
<sequence length="273" mass="27561">MDSAAPGPACPKPPRKAASGPRNAPGTPGRVKPRPTRGWPGAGTPDGLGNLIPHQVTRKSRTSVRPYLPYPAQGDAAAVSSSLRRGALAAALALSLFPLAACAAGNNAETLRVRPDNAATSVGDIEVQNVVVLTQATSDGSSSVTAKIFNNGDDQQTLDSVKVGELDAKLSGPITLPGHSSVLLGGDGNPSAIFKGGSASKNDGDFKDVVFDFSETGEVSLQSLALPAAGYYTSFGPSEKPSPTESASPGESPAEGVTASPTETETITESPAG</sequence>
<proteinExistence type="predicted"/>
<feature type="region of interest" description="Disordered" evidence="1">
    <location>
        <begin position="1"/>
        <end position="52"/>
    </location>
</feature>
<dbReference type="Proteomes" id="UP000198280">
    <property type="component" value="Unassembled WGS sequence"/>
</dbReference>
<accession>A0A239MFK2</accession>
<evidence type="ECO:0000256" key="1">
    <source>
        <dbReference type="SAM" id="MobiDB-lite"/>
    </source>
</evidence>